<dbReference type="EMBL" id="VJZA01000120">
    <property type="protein sequence ID" value="TVT15223.1"/>
    <property type="molecule type" value="Genomic_DNA"/>
</dbReference>
<name>A0A557ZT81_9PSEU</name>
<proteinExistence type="predicted"/>
<feature type="transmembrane region" description="Helical" evidence="1">
    <location>
        <begin position="35"/>
        <end position="62"/>
    </location>
</feature>
<gene>
    <name evidence="2" type="ORF">FNH06_36555</name>
</gene>
<comment type="caution">
    <text evidence="2">The sequence shown here is derived from an EMBL/GenBank/DDBJ whole genome shotgun (WGS) entry which is preliminary data.</text>
</comment>
<reference evidence="2 3" key="1">
    <citation type="submission" date="2019-07" db="EMBL/GenBank/DDBJ databases">
        <title>New species of Amycolatopsis and Streptomyces.</title>
        <authorList>
            <person name="Duangmal K."/>
            <person name="Teo W.F.A."/>
            <person name="Lipun K."/>
        </authorList>
    </citation>
    <scope>NUCLEOTIDE SEQUENCE [LARGE SCALE GENOMIC DNA]</scope>
    <source>
        <strain evidence="2 3">JCM 30562</strain>
    </source>
</reference>
<keyword evidence="1" id="KW-1133">Transmembrane helix</keyword>
<keyword evidence="3" id="KW-1185">Reference proteome</keyword>
<evidence type="ECO:0000313" key="3">
    <source>
        <dbReference type="Proteomes" id="UP000318578"/>
    </source>
</evidence>
<evidence type="ECO:0000256" key="1">
    <source>
        <dbReference type="SAM" id="Phobius"/>
    </source>
</evidence>
<feature type="transmembrane region" description="Helical" evidence="1">
    <location>
        <begin position="74"/>
        <end position="97"/>
    </location>
</feature>
<dbReference type="Proteomes" id="UP000318578">
    <property type="component" value="Unassembled WGS sequence"/>
</dbReference>
<dbReference type="OrthoDB" id="3638324at2"/>
<accession>A0A557ZT81</accession>
<sequence length="98" mass="9989">MGLVTENSVSAGTASDVRALLAAALLTYSGGVLMLVGYLLLSGVFGAILGLVGAVFGVVWWRKVHGDKVFPRDISVKSVIVLVAVGAVLTVLAFAMAA</sequence>
<keyword evidence="1" id="KW-0472">Membrane</keyword>
<keyword evidence="1" id="KW-0812">Transmembrane</keyword>
<dbReference type="AlphaFoldDB" id="A0A557ZT81"/>
<organism evidence="2 3">
    <name type="scientific">Amycolatopsis acidiphila</name>
    <dbReference type="NCBI Taxonomy" id="715473"/>
    <lineage>
        <taxon>Bacteria</taxon>
        <taxon>Bacillati</taxon>
        <taxon>Actinomycetota</taxon>
        <taxon>Actinomycetes</taxon>
        <taxon>Pseudonocardiales</taxon>
        <taxon>Pseudonocardiaceae</taxon>
        <taxon>Amycolatopsis</taxon>
    </lineage>
</organism>
<evidence type="ECO:0000313" key="2">
    <source>
        <dbReference type="EMBL" id="TVT15223.1"/>
    </source>
</evidence>
<protein>
    <submittedName>
        <fullName evidence="2">Uncharacterized protein</fullName>
    </submittedName>
</protein>